<evidence type="ECO:0000313" key="2">
    <source>
        <dbReference type="EMBL" id="WVW83160.1"/>
    </source>
</evidence>
<reference evidence="1" key="3">
    <citation type="submission" date="2014-01" db="EMBL/GenBank/DDBJ databases">
        <title>Evolution of pathogenesis and genome organization in the Tremellales.</title>
        <authorList>
            <person name="Cuomo C."/>
            <person name="Litvintseva A."/>
            <person name="Heitman J."/>
            <person name="Chen Y."/>
            <person name="Sun S."/>
            <person name="Springer D."/>
            <person name="Dromer F."/>
            <person name="Young S."/>
            <person name="Zeng Q."/>
            <person name="Chapman S."/>
            <person name="Gujja S."/>
            <person name="Saif S."/>
            <person name="Birren B."/>
        </authorList>
    </citation>
    <scope>NUCLEOTIDE SEQUENCE</scope>
    <source>
        <strain evidence="1">CBS 10118</strain>
    </source>
</reference>
<protein>
    <submittedName>
        <fullName evidence="1">Uncharacterized protein</fullName>
    </submittedName>
</protein>
<dbReference type="EMBL" id="KI894026">
    <property type="protein sequence ID" value="OCF21688.1"/>
    <property type="molecule type" value="Genomic_DNA"/>
</dbReference>
<dbReference type="EMBL" id="CP144543">
    <property type="protein sequence ID" value="WVW83160.1"/>
    <property type="molecule type" value="Genomic_DNA"/>
</dbReference>
<sequence length="186" mass="20362">MVSPNASTGPDGQNFVPDIAISVNTTFEFDNTTGRLWRNGGNAHGPIYSIGVVHDDHAKCGLSCVLPQEGDVVSLNLPPGFDIELTQEEMTSMDPQAVRSLIGKTAESHYRATAYHLGRIKAPEPDAHAPFQGLHLTNVGKWARKCRSLSEKHHTSLVSLDTFRLNYPSEKLYDDCFAPMKGDKLG</sequence>
<reference evidence="1" key="1">
    <citation type="submission" date="2013-07" db="EMBL/GenBank/DDBJ databases">
        <title>The Genome Sequence of Cryptococcus bestiolae CBS10118.</title>
        <authorList>
            <consortium name="The Broad Institute Genome Sequencing Platform"/>
            <person name="Cuomo C."/>
            <person name="Litvintseva A."/>
            <person name="Chen Y."/>
            <person name="Heitman J."/>
            <person name="Sun S."/>
            <person name="Springer D."/>
            <person name="Dromer F."/>
            <person name="Young S.K."/>
            <person name="Zeng Q."/>
            <person name="Gargeya S."/>
            <person name="Fitzgerald M."/>
            <person name="Abouelleil A."/>
            <person name="Alvarado L."/>
            <person name="Berlin A.M."/>
            <person name="Chapman S.B."/>
            <person name="Dewar J."/>
            <person name="Goldberg J."/>
            <person name="Griggs A."/>
            <person name="Gujja S."/>
            <person name="Hansen M."/>
            <person name="Howarth C."/>
            <person name="Imamovic A."/>
            <person name="Larimer J."/>
            <person name="McCowan C."/>
            <person name="Murphy C."/>
            <person name="Pearson M."/>
            <person name="Priest M."/>
            <person name="Roberts A."/>
            <person name="Saif S."/>
            <person name="Shea T."/>
            <person name="Sykes S."/>
            <person name="Wortman J."/>
            <person name="Nusbaum C."/>
            <person name="Birren B."/>
        </authorList>
    </citation>
    <scope>NUCLEOTIDE SEQUENCE [LARGE SCALE GENOMIC DNA]</scope>
    <source>
        <strain evidence="1">CBS 10118</strain>
    </source>
</reference>
<accession>A0A1B9FSD8</accession>
<evidence type="ECO:0000313" key="3">
    <source>
        <dbReference type="Proteomes" id="UP000092730"/>
    </source>
</evidence>
<dbReference type="VEuPathDB" id="FungiDB:I302_08465"/>
<gene>
    <name evidence="1" type="ORF">I302_08465</name>
    <name evidence="2" type="ORF">I302_105178</name>
</gene>
<proteinExistence type="predicted"/>
<evidence type="ECO:0000313" key="1">
    <source>
        <dbReference type="EMBL" id="OCF21688.1"/>
    </source>
</evidence>
<dbReference type="AlphaFoldDB" id="A0A1B9FSD8"/>
<keyword evidence="3" id="KW-1185">Reference proteome</keyword>
<dbReference type="RefSeq" id="XP_019042758.1">
    <property type="nucleotide sequence ID" value="XM_019195045.1"/>
</dbReference>
<organism evidence="1">
    <name type="scientific">Kwoniella bestiolae CBS 10118</name>
    <dbReference type="NCBI Taxonomy" id="1296100"/>
    <lineage>
        <taxon>Eukaryota</taxon>
        <taxon>Fungi</taxon>
        <taxon>Dikarya</taxon>
        <taxon>Basidiomycota</taxon>
        <taxon>Agaricomycotina</taxon>
        <taxon>Tremellomycetes</taxon>
        <taxon>Tremellales</taxon>
        <taxon>Cryptococcaceae</taxon>
        <taxon>Kwoniella</taxon>
    </lineage>
</organism>
<dbReference type="OrthoDB" id="10457318at2759"/>
<dbReference type="GeneID" id="30212864"/>
<dbReference type="KEGG" id="kbi:30212864"/>
<reference evidence="2" key="2">
    <citation type="submission" date="2013-07" db="EMBL/GenBank/DDBJ databases">
        <authorList>
            <consortium name="The Broad Institute Genome Sequencing Platform"/>
            <person name="Cuomo C."/>
            <person name="Litvintseva A."/>
            <person name="Chen Y."/>
            <person name="Heitman J."/>
            <person name="Sun S."/>
            <person name="Springer D."/>
            <person name="Dromer F."/>
            <person name="Young S.K."/>
            <person name="Zeng Q."/>
            <person name="Gargeya S."/>
            <person name="Fitzgerald M."/>
            <person name="Abouelleil A."/>
            <person name="Alvarado L."/>
            <person name="Berlin A.M."/>
            <person name="Chapman S.B."/>
            <person name="Dewar J."/>
            <person name="Goldberg J."/>
            <person name="Griggs A."/>
            <person name="Gujja S."/>
            <person name="Hansen M."/>
            <person name="Howarth C."/>
            <person name="Imamovic A."/>
            <person name="Larimer J."/>
            <person name="McCowan C."/>
            <person name="Murphy C."/>
            <person name="Pearson M."/>
            <person name="Priest M."/>
            <person name="Roberts A."/>
            <person name="Saif S."/>
            <person name="Shea T."/>
            <person name="Sykes S."/>
            <person name="Wortman J."/>
            <person name="Nusbaum C."/>
            <person name="Birren B."/>
        </authorList>
    </citation>
    <scope>NUCLEOTIDE SEQUENCE</scope>
    <source>
        <strain evidence="2">CBS 10118</strain>
    </source>
</reference>
<dbReference type="Proteomes" id="UP000092730">
    <property type="component" value="Chromosome 3"/>
</dbReference>
<name>A0A1B9FSD8_9TREE</name>
<reference evidence="2" key="4">
    <citation type="submission" date="2024-02" db="EMBL/GenBank/DDBJ databases">
        <title>Comparative genomics of Cryptococcus and Kwoniella reveals pathogenesis evolution and contrasting modes of karyotype evolution via chromosome fusion or intercentromeric recombination.</title>
        <authorList>
            <person name="Coelho M.A."/>
            <person name="David-Palma M."/>
            <person name="Shea T."/>
            <person name="Bowers K."/>
            <person name="McGinley-Smith S."/>
            <person name="Mohammad A.W."/>
            <person name="Gnirke A."/>
            <person name="Yurkov A.M."/>
            <person name="Nowrousian M."/>
            <person name="Sun S."/>
            <person name="Cuomo C.A."/>
            <person name="Heitman J."/>
        </authorList>
    </citation>
    <scope>NUCLEOTIDE SEQUENCE</scope>
    <source>
        <strain evidence="2">CBS 10118</strain>
    </source>
</reference>